<proteinExistence type="predicted"/>
<evidence type="ECO:0000313" key="1">
    <source>
        <dbReference type="EMBL" id="KAF2465910.1"/>
    </source>
</evidence>
<accession>A0ACB6QHC8</accession>
<organism evidence="1 2">
    <name type="scientific">Lindgomyces ingoldianus</name>
    <dbReference type="NCBI Taxonomy" id="673940"/>
    <lineage>
        <taxon>Eukaryota</taxon>
        <taxon>Fungi</taxon>
        <taxon>Dikarya</taxon>
        <taxon>Ascomycota</taxon>
        <taxon>Pezizomycotina</taxon>
        <taxon>Dothideomycetes</taxon>
        <taxon>Pleosporomycetidae</taxon>
        <taxon>Pleosporales</taxon>
        <taxon>Lindgomycetaceae</taxon>
        <taxon>Lindgomyces</taxon>
    </lineage>
</organism>
<dbReference type="EMBL" id="MU003527">
    <property type="protein sequence ID" value="KAF2465910.1"/>
    <property type="molecule type" value="Genomic_DNA"/>
</dbReference>
<comment type="caution">
    <text evidence="1">The sequence shown here is derived from an EMBL/GenBank/DDBJ whole genome shotgun (WGS) entry which is preliminary data.</text>
</comment>
<dbReference type="Proteomes" id="UP000799755">
    <property type="component" value="Unassembled WGS sequence"/>
</dbReference>
<name>A0ACB6QHC8_9PLEO</name>
<keyword evidence="2" id="KW-1185">Reference proteome</keyword>
<reference evidence="1" key="1">
    <citation type="journal article" date="2020" name="Stud. Mycol.">
        <title>101 Dothideomycetes genomes: a test case for predicting lifestyles and emergence of pathogens.</title>
        <authorList>
            <person name="Haridas S."/>
            <person name="Albert R."/>
            <person name="Binder M."/>
            <person name="Bloem J."/>
            <person name="Labutti K."/>
            <person name="Salamov A."/>
            <person name="Andreopoulos B."/>
            <person name="Baker S."/>
            <person name="Barry K."/>
            <person name="Bills G."/>
            <person name="Bluhm B."/>
            <person name="Cannon C."/>
            <person name="Castanera R."/>
            <person name="Culley D."/>
            <person name="Daum C."/>
            <person name="Ezra D."/>
            <person name="Gonzalez J."/>
            <person name="Henrissat B."/>
            <person name="Kuo A."/>
            <person name="Liang C."/>
            <person name="Lipzen A."/>
            <person name="Lutzoni F."/>
            <person name="Magnuson J."/>
            <person name="Mondo S."/>
            <person name="Nolan M."/>
            <person name="Ohm R."/>
            <person name="Pangilinan J."/>
            <person name="Park H.-J."/>
            <person name="Ramirez L."/>
            <person name="Alfaro M."/>
            <person name="Sun H."/>
            <person name="Tritt A."/>
            <person name="Yoshinaga Y."/>
            <person name="Zwiers L.-H."/>
            <person name="Turgeon B."/>
            <person name="Goodwin S."/>
            <person name="Spatafora J."/>
            <person name="Crous P."/>
            <person name="Grigoriev I."/>
        </authorList>
    </citation>
    <scope>NUCLEOTIDE SEQUENCE</scope>
    <source>
        <strain evidence="1">ATCC 200398</strain>
    </source>
</reference>
<protein>
    <submittedName>
        <fullName evidence="1">Uncharacterized protein</fullName>
    </submittedName>
</protein>
<gene>
    <name evidence="1" type="ORF">BDR25DRAFT_238506</name>
</gene>
<evidence type="ECO:0000313" key="2">
    <source>
        <dbReference type="Proteomes" id="UP000799755"/>
    </source>
</evidence>
<sequence>MLPTIPTFLITITTLFALPATSLLRFSCSQLVVERLDPLVNPGVSGSPHLHQIIGGNAFNISMDPSISPSDKASCTTCTFAEDFSNYWTAVMFFKAKNGTFKRIPIKGNVGFEQSQGGMTVYYSPQTKGAKGTTAFKKGFRMIVGNPTYRTEAQAKQFRQLTYTCLQNANTRSGETLDFPKKPCPAGIMANVRFPTCWDGQNLDSPDHMSHVAYPTTGTFESGGPCPSTHPVQIPQLFYEVIWDTTKFNDKALWPADGSQPFVWSFGDPTGYGNHGDYVFGWKGDALQKAMDANCNINCPQLKTQSITTGNQCSQKQIVNEDLDGWLTELPGGMRVTIK</sequence>